<evidence type="ECO:0000313" key="5">
    <source>
        <dbReference type="EMBL" id="EEF38917.1"/>
    </source>
</evidence>
<protein>
    <submittedName>
        <fullName evidence="5">Uncharacterized protein</fullName>
    </submittedName>
</protein>
<feature type="domain" description="Disease resistance protein Roq1-like winged-helix" evidence="4">
    <location>
        <begin position="138"/>
        <end position="200"/>
    </location>
</feature>
<dbReference type="GO" id="GO:0006952">
    <property type="term" value="P:defense response"/>
    <property type="evidence" value="ECO:0007669"/>
    <property type="project" value="InterPro"/>
</dbReference>
<feature type="domain" description="NB-ARC" evidence="3">
    <location>
        <begin position="2"/>
        <end position="72"/>
    </location>
</feature>
<dbReference type="InterPro" id="IPR036390">
    <property type="entry name" value="WH_DNA-bd_sf"/>
</dbReference>
<dbReference type="Pfam" id="PF00931">
    <property type="entry name" value="NB-ARC"/>
    <property type="match status" value="1"/>
</dbReference>
<dbReference type="Gene3D" id="3.40.50.300">
    <property type="entry name" value="P-loop containing nucleotide triphosphate hydrolases"/>
    <property type="match status" value="1"/>
</dbReference>
<gene>
    <name evidence="5" type="ORF">RCOM_1043590</name>
</gene>
<dbReference type="PANTHER" id="PTHR11017">
    <property type="entry name" value="LEUCINE-RICH REPEAT-CONTAINING PROTEIN"/>
    <property type="match status" value="1"/>
</dbReference>
<keyword evidence="2" id="KW-0677">Repeat</keyword>
<dbReference type="InterPro" id="IPR044974">
    <property type="entry name" value="Disease_R_plants"/>
</dbReference>
<dbReference type="SUPFAM" id="SSF52540">
    <property type="entry name" value="P-loop containing nucleoside triphosphate hydrolases"/>
    <property type="match status" value="1"/>
</dbReference>
<evidence type="ECO:0000313" key="6">
    <source>
        <dbReference type="Proteomes" id="UP000008311"/>
    </source>
</evidence>
<dbReference type="InterPro" id="IPR058192">
    <property type="entry name" value="WHD_ROQ1-like"/>
</dbReference>
<dbReference type="EMBL" id="EQ973917">
    <property type="protein sequence ID" value="EEF38917.1"/>
    <property type="molecule type" value="Genomic_DNA"/>
</dbReference>
<sequence>MKVLIVLDDVSKVNQLDSLIGNGDWFAPGSRIIITSRDLEVHNSRVDELYEVKGLCYNDALQLFSLKAFMQRHPPLNYTELSKKMVNYGNGIPLALKILASHLWKRFHDEWESAWENLRQFPDSGIMRIIELSYGDLEKNEKDIFLNIACFFKGYTKDRVENILDARWGIIRLVDKCLIAIVNDKLEMHDLIQDIGWDIANRNGSRLRNFTDIFHILANNKKLL</sequence>
<evidence type="ECO:0000259" key="3">
    <source>
        <dbReference type="Pfam" id="PF00931"/>
    </source>
</evidence>
<organism evidence="5 6">
    <name type="scientific">Ricinus communis</name>
    <name type="common">Castor bean</name>
    <dbReference type="NCBI Taxonomy" id="3988"/>
    <lineage>
        <taxon>Eukaryota</taxon>
        <taxon>Viridiplantae</taxon>
        <taxon>Streptophyta</taxon>
        <taxon>Embryophyta</taxon>
        <taxon>Tracheophyta</taxon>
        <taxon>Spermatophyta</taxon>
        <taxon>Magnoliopsida</taxon>
        <taxon>eudicotyledons</taxon>
        <taxon>Gunneridae</taxon>
        <taxon>Pentapetalae</taxon>
        <taxon>rosids</taxon>
        <taxon>fabids</taxon>
        <taxon>Malpighiales</taxon>
        <taxon>Euphorbiaceae</taxon>
        <taxon>Acalyphoideae</taxon>
        <taxon>Acalypheae</taxon>
        <taxon>Ricinus</taxon>
    </lineage>
</organism>
<dbReference type="InterPro" id="IPR027417">
    <property type="entry name" value="P-loop_NTPase"/>
</dbReference>
<reference evidence="6" key="1">
    <citation type="journal article" date="2010" name="Nat. Biotechnol.">
        <title>Draft genome sequence of the oilseed species Ricinus communis.</title>
        <authorList>
            <person name="Chan A.P."/>
            <person name="Crabtree J."/>
            <person name="Zhao Q."/>
            <person name="Lorenzi H."/>
            <person name="Orvis J."/>
            <person name="Puiu D."/>
            <person name="Melake-Berhan A."/>
            <person name="Jones K.M."/>
            <person name="Redman J."/>
            <person name="Chen G."/>
            <person name="Cahoon E.B."/>
            <person name="Gedil M."/>
            <person name="Stanke M."/>
            <person name="Haas B.J."/>
            <person name="Wortman J.R."/>
            <person name="Fraser-Liggett C.M."/>
            <person name="Ravel J."/>
            <person name="Rabinowicz P.D."/>
        </authorList>
    </citation>
    <scope>NUCLEOTIDE SEQUENCE [LARGE SCALE GENOMIC DNA]</scope>
    <source>
        <strain evidence="6">cv. Hale</strain>
    </source>
</reference>
<name>B9SBT9_RICCO</name>
<dbReference type="InterPro" id="IPR002182">
    <property type="entry name" value="NB-ARC"/>
</dbReference>
<proteinExistence type="predicted"/>
<dbReference type="STRING" id="3988.B9SBT9"/>
<dbReference type="Pfam" id="PF23282">
    <property type="entry name" value="WHD_ROQ1"/>
    <property type="match status" value="1"/>
</dbReference>
<dbReference type="SUPFAM" id="SSF46785">
    <property type="entry name" value="Winged helix' DNA-binding domain"/>
    <property type="match status" value="1"/>
</dbReference>
<dbReference type="Proteomes" id="UP000008311">
    <property type="component" value="Unassembled WGS sequence"/>
</dbReference>
<evidence type="ECO:0000256" key="1">
    <source>
        <dbReference type="ARBA" id="ARBA00022614"/>
    </source>
</evidence>
<evidence type="ECO:0000256" key="2">
    <source>
        <dbReference type="ARBA" id="ARBA00022737"/>
    </source>
</evidence>
<dbReference type="PANTHER" id="PTHR11017:SF354">
    <property type="entry name" value="ADP-RIBOSYL CYCLASE_CYCLIC ADP-RIBOSE HYDROLASE"/>
    <property type="match status" value="1"/>
</dbReference>
<dbReference type="GO" id="GO:0043531">
    <property type="term" value="F:ADP binding"/>
    <property type="evidence" value="ECO:0007669"/>
    <property type="project" value="InterPro"/>
</dbReference>
<dbReference type="AlphaFoldDB" id="B9SBT9"/>
<evidence type="ECO:0000259" key="4">
    <source>
        <dbReference type="Pfam" id="PF23282"/>
    </source>
</evidence>
<dbReference type="InParanoid" id="B9SBT9"/>
<keyword evidence="1" id="KW-0433">Leucine-rich repeat</keyword>
<keyword evidence="6" id="KW-1185">Reference proteome</keyword>
<dbReference type="InterPro" id="IPR042197">
    <property type="entry name" value="Apaf_helical"/>
</dbReference>
<dbReference type="Gene3D" id="1.10.8.430">
    <property type="entry name" value="Helical domain of apoptotic protease-activating factors"/>
    <property type="match status" value="1"/>
</dbReference>
<accession>B9SBT9</accession>